<gene>
    <name evidence="4" type="ORF">M1L60_01580</name>
</gene>
<dbReference type="Gene3D" id="2.60.40.2230">
    <property type="entry name" value="Uncharacterised protein YcnI-like PF07987, DUF1775"/>
    <property type="match status" value="1"/>
</dbReference>
<evidence type="ECO:0000256" key="2">
    <source>
        <dbReference type="SAM" id="Phobius"/>
    </source>
</evidence>
<feature type="region of interest" description="Disordered" evidence="1">
    <location>
        <begin position="184"/>
        <end position="203"/>
    </location>
</feature>
<dbReference type="RefSeq" id="WP_253235412.1">
    <property type="nucleotide sequence ID" value="NZ_JAMYJR010000001.1"/>
</dbReference>
<organism evidence="4 5">
    <name type="scientific">Paractinoplanes aksuensis</name>
    <dbReference type="NCBI Taxonomy" id="2939490"/>
    <lineage>
        <taxon>Bacteria</taxon>
        <taxon>Bacillati</taxon>
        <taxon>Actinomycetota</taxon>
        <taxon>Actinomycetes</taxon>
        <taxon>Micromonosporales</taxon>
        <taxon>Micromonosporaceae</taxon>
        <taxon>Paractinoplanes</taxon>
    </lineage>
</organism>
<evidence type="ECO:0000313" key="5">
    <source>
        <dbReference type="Proteomes" id="UP001523369"/>
    </source>
</evidence>
<reference evidence="4 5" key="1">
    <citation type="submission" date="2022-06" db="EMBL/GenBank/DDBJ databases">
        <title>New Species of the Genus Actinoplanes, ActinopZanes ferrugineus.</title>
        <authorList>
            <person name="Ding P."/>
        </authorList>
    </citation>
    <scope>NUCLEOTIDE SEQUENCE [LARGE SCALE GENOMIC DNA]</scope>
    <source>
        <strain evidence="4 5">TRM88003</strain>
    </source>
</reference>
<protein>
    <submittedName>
        <fullName evidence="4">YcnI family protein</fullName>
    </submittedName>
</protein>
<dbReference type="CDD" id="cd08545">
    <property type="entry name" value="YcnI_like"/>
    <property type="match status" value="1"/>
</dbReference>
<sequence>MSARRPLAAILVGLVLAVVVFPAGPAAAHVSVSPAQATQGGFAVLNFRVPNERKDAATTKIQLFFPTDTPIIGATVRQLTGWNSQVTRGPLDKPVTVDGTSVTQAVTSITWTVKNPADAVTGSNYQEFGVSLGPLPKVDRVIFKTIQTYDNGELVRWIEEPLDGQPEPEFPAVVLRLTAGGGEQLDEHGMPVDGGAATGAPTGSSAQIAREAAPSNVAPVVAIAALVIAIAGLLLGLVRRRPGR</sequence>
<comment type="caution">
    <text evidence="4">The sequence shown here is derived from an EMBL/GenBank/DDBJ whole genome shotgun (WGS) entry which is preliminary data.</text>
</comment>
<keyword evidence="2" id="KW-1133">Transmembrane helix</keyword>
<evidence type="ECO:0000256" key="1">
    <source>
        <dbReference type="SAM" id="MobiDB-lite"/>
    </source>
</evidence>
<name>A0ABT1DHJ9_9ACTN</name>
<dbReference type="Pfam" id="PF07987">
    <property type="entry name" value="DUF1775"/>
    <property type="match status" value="1"/>
</dbReference>
<feature type="domain" description="YncI copper-binding" evidence="3">
    <location>
        <begin position="29"/>
        <end position="177"/>
    </location>
</feature>
<dbReference type="InterPro" id="IPR038507">
    <property type="entry name" value="YcnI-like_sf"/>
</dbReference>
<accession>A0ABT1DHJ9</accession>
<dbReference type="Proteomes" id="UP001523369">
    <property type="component" value="Unassembled WGS sequence"/>
</dbReference>
<evidence type="ECO:0000259" key="3">
    <source>
        <dbReference type="Pfam" id="PF07987"/>
    </source>
</evidence>
<dbReference type="EMBL" id="JAMYJR010000001">
    <property type="protein sequence ID" value="MCO8269276.1"/>
    <property type="molecule type" value="Genomic_DNA"/>
</dbReference>
<feature type="compositionally biased region" description="Low complexity" evidence="1">
    <location>
        <begin position="194"/>
        <end position="203"/>
    </location>
</feature>
<dbReference type="InterPro" id="IPR012533">
    <property type="entry name" value="YcnI-copper_dom"/>
</dbReference>
<keyword evidence="2" id="KW-0812">Transmembrane</keyword>
<keyword evidence="2" id="KW-0472">Membrane</keyword>
<evidence type="ECO:0000313" key="4">
    <source>
        <dbReference type="EMBL" id="MCO8269276.1"/>
    </source>
</evidence>
<proteinExistence type="predicted"/>
<keyword evidence="5" id="KW-1185">Reference proteome</keyword>
<feature type="transmembrane region" description="Helical" evidence="2">
    <location>
        <begin position="217"/>
        <end position="238"/>
    </location>
</feature>